<dbReference type="AlphaFoldDB" id="A0A9D4BT36"/>
<evidence type="ECO:0000313" key="3">
    <source>
        <dbReference type="Proteomes" id="UP000828390"/>
    </source>
</evidence>
<keyword evidence="3" id="KW-1185">Reference proteome</keyword>
<comment type="caution">
    <text evidence="2">The sequence shown here is derived from an EMBL/GenBank/DDBJ whole genome shotgun (WGS) entry which is preliminary data.</text>
</comment>
<organism evidence="2 3">
    <name type="scientific">Dreissena polymorpha</name>
    <name type="common">Zebra mussel</name>
    <name type="synonym">Mytilus polymorpha</name>
    <dbReference type="NCBI Taxonomy" id="45954"/>
    <lineage>
        <taxon>Eukaryota</taxon>
        <taxon>Metazoa</taxon>
        <taxon>Spiralia</taxon>
        <taxon>Lophotrochozoa</taxon>
        <taxon>Mollusca</taxon>
        <taxon>Bivalvia</taxon>
        <taxon>Autobranchia</taxon>
        <taxon>Heteroconchia</taxon>
        <taxon>Euheterodonta</taxon>
        <taxon>Imparidentia</taxon>
        <taxon>Neoheterodontei</taxon>
        <taxon>Myida</taxon>
        <taxon>Dreissenoidea</taxon>
        <taxon>Dreissenidae</taxon>
        <taxon>Dreissena</taxon>
    </lineage>
</organism>
<name>A0A9D4BT36_DREPO</name>
<accession>A0A9D4BT36</accession>
<feature type="region of interest" description="Disordered" evidence="1">
    <location>
        <begin position="76"/>
        <end position="106"/>
    </location>
</feature>
<evidence type="ECO:0000313" key="2">
    <source>
        <dbReference type="EMBL" id="KAH3708380.1"/>
    </source>
</evidence>
<reference evidence="2" key="1">
    <citation type="journal article" date="2019" name="bioRxiv">
        <title>The Genome of the Zebra Mussel, Dreissena polymorpha: A Resource for Invasive Species Research.</title>
        <authorList>
            <person name="McCartney M.A."/>
            <person name="Auch B."/>
            <person name="Kono T."/>
            <person name="Mallez S."/>
            <person name="Zhang Y."/>
            <person name="Obille A."/>
            <person name="Becker A."/>
            <person name="Abrahante J.E."/>
            <person name="Garbe J."/>
            <person name="Badalamenti J.P."/>
            <person name="Herman A."/>
            <person name="Mangelson H."/>
            <person name="Liachko I."/>
            <person name="Sullivan S."/>
            <person name="Sone E.D."/>
            <person name="Koren S."/>
            <person name="Silverstein K.A.T."/>
            <person name="Beckman K.B."/>
            <person name="Gohl D.M."/>
        </authorList>
    </citation>
    <scope>NUCLEOTIDE SEQUENCE</scope>
    <source>
        <strain evidence="2">Duluth1</strain>
        <tissue evidence="2">Whole animal</tissue>
    </source>
</reference>
<evidence type="ECO:0000256" key="1">
    <source>
        <dbReference type="SAM" id="MobiDB-lite"/>
    </source>
</evidence>
<protein>
    <submittedName>
        <fullName evidence="2">Uncharacterized protein</fullName>
    </submittedName>
</protein>
<gene>
    <name evidence="2" type="ORF">DPMN_067829</name>
</gene>
<proteinExistence type="predicted"/>
<sequence length="106" mass="12417">MLNSPVQEKDKELIEDRKTSTRKVKKCNHVTHGLSLCRLFKEERIGRDNSDCIMNSPAKEPYIADDDLKRLFQEKESGDQYTPDFSEHKNEVQLSRECLSPKEYAR</sequence>
<dbReference type="EMBL" id="JAIWYP010000014">
    <property type="protein sequence ID" value="KAH3708380.1"/>
    <property type="molecule type" value="Genomic_DNA"/>
</dbReference>
<reference evidence="2" key="2">
    <citation type="submission" date="2020-11" db="EMBL/GenBank/DDBJ databases">
        <authorList>
            <person name="McCartney M.A."/>
            <person name="Auch B."/>
            <person name="Kono T."/>
            <person name="Mallez S."/>
            <person name="Becker A."/>
            <person name="Gohl D.M."/>
            <person name="Silverstein K.A.T."/>
            <person name="Koren S."/>
            <person name="Bechman K.B."/>
            <person name="Herman A."/>
            <person name="Abrahante J.E."/>
            <person name="Garbe J."/>
        </authorList>
    </citation>
    <scope>NUCLEOTIDE SEQUENCE</scope>
    <source>
        <strain evidence="2">Duluth1</strain>
        <tissue evidence="2">Whole animal</tissue>
    </source>
</reference>
<dbReference type="Proteomes" id="UP000828390">
    <property type="component" value="Unassembled WGS sequence"/>
</dbReference>